<proteinExistence type="predicted"/>
<protein>
    <submittedName>
        <fullName evidence="1">Uncharacterized protein</fullName>
    </submittedName>
</protein>
<name>A0A5M6CRF5_9FLAO</name>
<accession>A0A5M6CRF5</accession>
<dbReference type="Proteomes" id="UP000325141">
    <property type="component" value="Unassembled WGS sequence"/>
</dbReference>
<evidence type="ECO:0000313" key="1">
    <source>
        <dbReference type="EMBL" id="KAA5537556.1"/>
    </source>
</evidence>
<evidence type="ECO:0000313" key="2">
    <source>
        <dbReference type="Proteomes" id="UP000325141"/>
    </source>
</evidence>
<sequence length="510" mass="60047">MMETKKEFFKKVDFTKKLQNGLLTLVSQKLLCIAWYGHALSNEKIKILWLYVKNKEEAAAVFSDQNRAVFFADEEVLLVLLDEDDVTKHKKINSPFIHLNLSKAEVLYTDDETAMPSDYYFWEYFKKFKEQYIERQQLLKTYTDDFIKDELEGSCYLYLKGFATDLGAVELLLLGMINEKDSLTERLLIMEKICPLLKSVFVKQSSDTFYLIEQQSLSEAGIYDDWGKALKKAQKKIKNIVLQIFDELDKNKQIVSLQQQDTVPFEYSDRLQQLQSNEEVEEIFLFHETVSYLDNKTVRCFYLLLITKDKVSRALNEIIREVETADAEVRFAIIAHNRFHIQDKVYFQQGFYKKVYKAQNRIYTSGHHPAIHWQNTWDPDFHENMIGVKYSSEKIENFVDTAILSAKEPLVTSSKQLRKCFIYMLQVHILYHLDYVPNSKNINTLLQLVRYTGEATEEFEQLVQKIKPLLFDDELDKNKIREKNIRLEGQMLQNLQAFFRIINLSQAVAE</sequence>
<dbReference type="AlphaFoldDB" id="A0A5M6CRF5"/>
<gene>
    <name evidence="1" type="ORF">F0460_02460</name>
</gene>
<keyword evidence="2" id="KW-1185">Reference proteome</keyword>
<organism evidence="1 2">
    <name type="scientific">Paenimyroides baculatum</name>
    <dbReference type="NCBI Taxonomy" id="2608000"/>
    <lineage>
        <taxon>Bacteria</taxon>
        <taxon>Pseudomonadati</taxon>
        <taxon>Bacteroidota</taxon>
        <taxon>Flavobacteriia</taxon>
        <taxon>Flavobacteriales</taxon>
        <taxon>Flavobacteriaceae</taxon>
        <taxon>Paenimyroides</taxon>
    </lineage>
</organism>
<dbReference type="RefSeq" id="WP_150009944.1">
    <property type="nucleotide sequence ID" value="NZ_VWSG01000002.1"/>
</dbReference>
<comment type="caution">
    <text evidence="1">The sequence shown here is derived from an EMBL/GenBank/DDBJ whole genome shotgun (WGS) entry which is preliminary data.</text>
</comment>
<reference evidence="1 2" key="1">
    <citation type="submission" date="2019-09" db="EMBL/GenBank/DDBJ databases">
        <title>Genome sequence and assembly of Flavobacterium sp.</title>
        <authorList>
            <person name="Chhetri G."/>
        </authorList>
    </citation>
    <scope>NUCLEOTIDE SEQUENCE [LARGE SCALE GENOMIC DNA]</scope>
    <source>
        <strain evidence="1 2">SNL9</strain>
    </source>
</reference>
<dbReference type="EMBL" id="VWSG01000002">
    <property type="protein sequence ID" value="KAA5537556.1"/>
    <property type="molecule type" value="Genomic_DNA"/>
</dbReference>